<dbReference type="GO" id="GO:0004197">
    <property type="term" value="F:cysteine-type endopeptidase activity"/>
    <property type="evidence" value="ECO:0007669"/>
    <property type="project" value="InterPro"/>
</dbReference>
<protein>
    <submittedName>
        <fullName evidence="4">Metacaspase</fullName>
    </submittedName>
</protein>
<evidence type="ECO:0000256" key="2">
    <source>
        <dbReference type="SAM" id="Coils"/>
    </source>
</evidence>
<dbReference type="OrthoDB" id="3223806at2759"/>
<proteinExistence type="inferred from homology"/>
<evidence type="ECO:0000259" key="3">
    <source>
        <dbReference type="Pfam" id="PF00656"/>
    </source>
</evidence>
<dbReference type="Gene3D" id="3.40.50.12660">
    <property type="match status" value="1"/>
</dbReference>
<dbReference type="PANTHER" id="PTHR48104">
    <property type="entry name" value="METACASPASE-4"/>
    <property type="match status" value="1"/>
</dbReference>
<dbReference type="InterPro" id="IPR011600">
    <property type="entry name" value="Pept_C14_caspase"/>
</dbReference>
<reference evidence="4 5" key="1">
    <citation type="submission" date="2018-11" db="EMBL/GenBank/DDBJ databases">
        <title>Genome assembly of Steccherinum ochraceum LE-BIN_3174, the white-rot fungus of the Steccherinaceae family (The Residual Polyporoid clade, Polyporales, Basidiomycota).</title>
        <authorList>
            <person name="Fedorova T.V."/>
            <person name="Glazunova O.A."/>
            <person name="Landesman E.O."/>
            <person name="Moiseenko K.V."/>
            <person name="Psurtseva N.V."/>
            <person name="Savinova O.S."/>
            <person name="Shakhova N.V."/>
            <person name="Tyazhelova T.V."/>
            <person name="Vasina D.V."/>
        </authorList>
    </citation>
    <scope>NUCLEOTIDE SEQUENCE [LARGE SCALE GENOMIC DNA]</scope>
    <source>
        <strain evidence="4 5">LE-BIN_3174</strain>
    </source>
</reference>
<dbReference type="GO" id="GO:0005737">
    <property type="term" value="C:cytoplasm"/>
    <property type="evidence" value="ECO:0007669"/>
    <property type="project" value="TreeGrafter"/>
</dbReference>
<feature type="domain" description="Peptidase C14 caspase" evidence="3">
    <location>
        <begin position="25"/>
        <end position="218"/>
    </location>
</feature>
<dbReference type="GO" id="GO:0006508">
    <property type="term" value="P:proteolysis"/>
    <property type="evidence" value="ECO:0007669"/>
    <property type="project" value="InterPro"/>
</dbReference>
<dbReference type="Proteomes" id="UP000292702">
    <property type="component" value="Unassembled WGS sequence"/>
</dbReference>
<dbReference type="AlphaFoldDB" id="A0A4R0RC48"/>
<evidence type="ECO:0000313" key="5">
    <source>
        <dbReference type="Proteomes" id="UP000292702"/>
    </source>
</evidence>
<feature type="coiled-coil region" evidence="2">
    <location>
        <begin position="325"/>
        <end position="352"/>
    </location>
</feature>
<dbReference type="EMBL" id="RWJN01000328">
    <property type="protein sequence ID" value="TCD63015.1"/>
    <property type="molecule type" value="Genomic_DNA"/>
</dbReference>
<dbReference type="InterPro" id="IPR050452">
    <property type="entry name" value="Metacaspase"/>
</dbReference>
<dbReference type="PANTHER" id="PTHR48104:SF30">
    <property type="entry name" value="METACASPASE-1"/>
    <property type="match status" value="1"/>
</dbReference>
<keyword evidence="5" id="KW-1185">Reference proteome</keyword>
<dbReference type="Pfam" id="PF00656">
    <property type="entry name" value="Peptidase_C14"/>
    <property type="match status" value="1"/>
</dbReference>
<gene>
    <name evidence="4" type="primary">MCA5_2</name>
    <name evidence="4" type="ORF">EIP91_006077</name>
</gene>
<comment type="caution">
    <text evidence="4">The sequence shown here is derived from an EMBL/GenBank/DDBJ whole genome shotgun (WGS) entry which is preliminary data.</text>
</comment>
<evidence type="ECO:0000256" key="1">
    <source>
        <dbReference type="ARBA" id="ARBA00009005"/>
    </source>
</evidence>
<evidence type="ECO:0000313" key="4">
    <source>
        <dbReference type="EMBL" id="TCD63015.1"/>
    </source>
</evidence>
<keyword evidence="2" id="KW-0175">Coiled coil</keyword>
<sequence>MRLPPETYQFLEEDIVVMTDDSPEVPQDLQPTRANMLSQLSRFVEDARPGDTFVFLYVGHTESLPSHLRDEHDDMDETIVTMYSQGVANGFILDYELNELLVNPLPAGARLTESPPVYRAFMISSRSSTLLDLPHHCSEKSSSLSQHQTFRAAPPLVANRRQSSSPAVPIVLAVTFACNQDNASDVGPRTGGLVEALIETLQETPRPSLNGLVTSLRRYDLSPVAMTDSELNNEIFPKTPQADSDDTIQISSTLPFRMSDIFTLVPIHIPVPDPGKDLNAEVTHLQTELRDREAVMADMKVQHIKETSHLHEQIKNLTTTLTESKAAHDKDRRSFQEQIDNLNKAFTETKANIMKANEGFAAAMQSAQMVVSRASTTSNDRVATQKDTSEIAT</sequence>
<organism evidence="4 5">
    <name type="scientific">Steccherinum ochraceum</name>
    <dbReference type="NCBI Taxonomy" id="92696"/>
    <lineage>
        <taxon>Eukaryota</taxon>
        <taxon>Fungi</taxon>
        <taxon>Dikarya</taxon>
        <taxon>Basidiomycota</taxon>
        <taxon>Agaricomycotina</taxon>
        <taxon>Agaricomycetes</taxon>
        <taxon>Polyporales</taxon>
        <taxon>Steccherinaceae</taxon>
        <taxon>Steccherinum</taxon>
    </lineage>
</organism>
<comment type="similarity">
    <text evidence="1">Belongs to the peptidase C14B family.</text>
</comment>
<name>A0A4R0RC48_9APHY</name>
<accession>A0A4R0RC48</accession>